<dbReference type="KEGG" id="tje:TJEJU_1190"/>
<dbReference type="Pfam" id="PF13349">
    <property type="entry name" value="DUF4097"/>
    <property type="match status" value="1"/>
</dbReference>
<sequence length="303" mass="34716">MKTIKISLLILLFNILFINAQYLKGEKKYNQVETIEEEYQFLEQSPDNIVVIDNVYGSIDVEGYNGKTIKIEVVKKVSADTKQDVAEGMQEIGVKSSKKGDAVYIYMDSPYSKFDLETGNFQHHEFNFGSRRNYKHRKKRMYKYRLDFKVKVPKNVSIDVKAINKGNITIDNVHGKLLIVHNVNGAIDMTNVSGQTDVNALNKDINITYAKNPTKESWFKSLNGDINVLFKNGLNAEISYKTMNGNFYTNFDVEKTTPQVSKIKQNSKRGVKYKLNKRKNFKIGNGKIPFHFDQLNGDAIVKK</sequence>
<dbReference type="EMBL" id="LT899436">
    <property type="protein sequence ID" value="SNR14938.1"/>
    <property type="molecule type" value="Genomic_DNA"/>
</dbReference>
<keyword evidence="3" id="KW-1185">Reference proteome</keyword>
<proteinExistence type="predicted"/>
<dbReference type="Proteomes" id="UP000215214">
    <property type="component" value="Chromosome TJEJU"/>
</dbReference>
<protein>
    <recommendedName>
        <fullName evidence="1">DUF4097 domain-containing protein</fullName>
    </recommendedName>
</protein>
<name>A0A238U8N2_9FLAO</name>
<gene>
    <name evidence="2" type="ORF">TJEJU_1190</name>
</gene>
<organism evidence="2 3">
    <name type="scientific">Tenacibaculum jejuense</name>
    <dbReference type="NCBI Taxonomy" id="584609"/>
    <lineage>
        <taxon>Bacteria</taxon>
        <taxon>Pseudomonadati</taxon>
        <taxon>Bacteroidota</taxon>
        <taxon>Flavobacteriia</taxon>
        <taxon>Flavobacteriales</taxon>
        <taxon>Flavobacteriaceae</taxon>
        <taxon>Tenacibaculum</taxon>
    </lineage>
</organism>
<accession>A0A238U8N2</accession>
<feature type="domain" description="DUF4097" evidence="1">
    <location>
        <begin position="164"/>
        <end position="271"/>
    </location>
</feature>
<evidence type="ECO:0000313" key="2">
    <source>
        <dbReference type="EMBL" id="SNR14938.1"/>
    </source>
</evidence>
<dbReference type="OrthoDB" id="937739at2"/>
<dbReference type="AlphaFoldDB" id="A0A238U8N2"/>
<reference evidence="2 3" key="1">
    <citation type="submission" date="2017-07" db="EMBL/GenBank/DDBJ databases">
        <authorList>
            <person name="Sun Z.S."/>
            <person name="Albrecht U."/>
            <person name="Echele G."/>
            <person name="Lee C.C."/>
        </authorList>
    </citation>
    <scope>NUCLEOTIDE SEQUENCE [LARGE SCALE GENOMIC DNA]</scope>
    <source>
        <strain evidence="3">type strain: KCTC 22618</strain>
    </source>
</reference>
<evidence type="ECO:0000313" key="3">
    <source>
        <dbReference type="Proteomes" id="UP000215214"/>
    </source>
</evidence>
<evidence type="ECO:0000259" key="1">
    <source>
        <dbReference type="Pfam" id="PF13349"/>
    </source>
</evidence>
<dbReference type="RefSeq" id="WP_095070261.1">
    <property type="nucleotide sequence ID" value="NZ_LT899436.1"/>
</dbReference>
<dbReference type="InterPro" id="IPR025164">
    <property type="entry name" value="Toastrack_DUF4097"/>
</dbReference>